<name>G4YXV0_PHYSP</name>
<feature type="region of interest" description="Disordered" evidence="2">
    <location>
        <begin position="160"/>
        <end position="180"/>
    </location>
</feature>
<dbReference type="SUPFAM" id="SSF54518">
    <property type="entry name" value="Tubby C-terminal domain-like"/>
    <property type="match status" value="1"/>
</dbReference>
<accession>G4YXV0</accession>
<organism evidence="3 4">
    <name type="scientific">Phytophthora sojae (strain P6497)</name>
    <name type="common">Soybean stem and root rot agent</name>
    <name type="synonym">Phytophthora megasperma f. sp. glycines</name>
    <dbReference type="NCBI Taxonomy" id="1094619"/>
    <lineage>
        <taxon>Eukaryota</taxon>
        <taxon>Sar</taxon>
        <taxon>Stramenopiles</taxon>
        <taxon>Oomycota</taxon>
        <taxon>Peronosporomycetes</taxon>
        <taxon>Peronosporales</taxon>
        <taxon>Peronosporaceae</taxon>
        <taxon>Phytophthora</taxon>
    </lineage>
</organism>
<dbReference type="InterPro" id="IPR025659">
    <property type="entry name" value="Tubby-like_C"/>
</dbReference>
<reference evidence="3 4" key="1">
    <citation type="journal article" date="2006" name="Science">
        <title>Phytophthora genome sequences uncover evolutionary origins and mechanisms of pathogenesis.</title>
        <authorList>
            <person name="Tyler B.M."/>
            <person name="Tripathy S."/>
            <person name="Zhang X."/>
            <person name="Dehal P."/>
            <person name="Jiang R.H."/>
            <person name="Aerts A."/>
            <person name="Arredondo F.D."/>
            <person name="Baxter L."/>
            <person name="Bensasson D."/>
            <person name="Beynon J.L."/>
            <person name="Chapman J."/>
            <person name="Damasceno C.M."/>
            <person name="Dorrance A.E."/>
            <person name="Dou D."/>
            <person name="Dickerman A.W."/>
            <person name="Dubchak I.L."/>
            <person name="Garbelotto M."/>
            <person name="Gijzen M."/>
            <person name="Gordon S.G."/>
            <person name="Govers F."/>
            <person name="Grunwald N.J."/>
            <person name="Huang W."/>
            <person name="Ivors K.L."/>
            <person name="Jones R.W."/>
            <person name="Kamoun S."/>
            <person name="Krampis K."/>
            <person name="Lamour K.H."/>
            <person name="Lee M.K."/>
            <person name="McDonald W.H."/>
            <person name="Medina M."/>
            <person name="Meijer H.J."/>
            <person name="Nordberg E.K."/>
            <person name="Maclean D.J."/>
            <person name="Ospina-Giraldo M.D."/>
            <person name="Morris P.F."/>
            <person name="Phuntumart V."/>
            <person name="Putnam N.H."/>
            <person name="Rash S."/>
            <person name="Rose J.K."/>
            <person name="Sakihama Y."/>
            <person name="Salamov A.A."/>
            <person name="Savidor A."/>
            <person name="Scheuring C.F."/>
            <person name="Smith B.M."/>
            <person name="Sobral B.W."/>
            <person name="Terry A."/>
            <person name="Torto-Alalibo T.A."/>
            <person name="Win J."/>
            <person name="Xu Z."/>
            <person name="Zhang H."/>
            <person name="Grigoriev I.V."/>
            <person name="Rokhsar D.S."/>
            <person name="Boore J.L."/>
        </authorList>
    </citation>
    <scope>NUCLEOTIDE SEQUENCE [LARGE SCALE GENOMIC DNA]</scope>
    <source>
        <strain evidence="3 4">P6497</strain>
    </source>
</reference>
<evidence type="ECO:0000313" key="3">
    <source>
        <dbReference type="EMBL" id="EGZ25093.1"/>
    </source>
</evidence>
<feature type="compositionally biased region" description="Low complexity" evidence="2">
    <location>
        <begin position="160"/>
        <end position="179"/>
    </location>
</feature>
<dbReference type="RefSeq" id="XP_009520381.1">
    <property type="nucleotide sequence ID" value="XM_009522086.1"/>
</dbReference>
<dbReference type="InterPro" id="IPR007612">
    <property type="entry name" value="LOR"/>
</dbReference>
<dbReference type="Gene3D" id="2.40.160.200">
    <property type="entry name" value="LURP1-related"/>
    <property type="match status" value="1"/>
</dbReference>
<dbReference type="SMR" id="G4YXV0"/>
<dbReference type="Proteomes" id="UP000002640">
    <property type="component" value="Unassembled WGS sequence"/>
</dbReference>
<evidence type="ECO:0008006" key="5">
    <source>
        <dbReference type="Google" id="ProtNLM"/>
    </source>
</evidence>
<dbReference type="AlphaFoldDB" id="G4YXV0"/>
<dbReference type="Pfam" id="PF04525">
    <property type="entry name" value="LOR"/>
    <property type="match status" value="1"/>
</dbReference>
<dbReference type="InParanoid" id="G4YXV0"/>
<protein>
    <recommendedName>
        <fullName evidence="5">Tubby C-terminal domain-containing protein</fullName>
    </recommendedName>
</protein>
<sequence length="214" mass="23632">MGCASSSAIPKLPEVQQLAPVEAELCAQAMTTLRLRDRFWDFPSDEDFVICDAEWGADVFRIQRSTSAMKTLRDPRRKPLAHIKRELVAPVPTYNVFDAKASAAKLFSIKALPELNVEFLSPTSGEKCRIGMAGSWAKRQASIWMEHGRKGSRTTIGRIFRPSSSRSSAGTMRSSSLSSGQPDDEYFLAIVGGVDMGLMVLICIALEQAEDDEW</sequence>
<evidence type="ECO:0000256" key="2">
    <source>
        <dbReference type="SAM" id="MobiDB-lite"/>
    </source>
</evidence>
<proteinExistence type="inferred from homology"/>
<dbReference type="InterPro" id="IPR038595">
    <property type="entry name" value="LOR_sf"/>
</dbReference>
<evidence type="ECO:0000313" key="4">
    <source>
        <dbReference type="Proteomes" id="UP000002640"/>
    </source>
</evidence>
<dbReference type="EMBL" id="JH159152">
    <property type="protein sequence ID" value="EGZ25093.1"/>
    <property type="molecule type" value="Genomic_DNA"/>
</dbReference>
<dbReference type="OMA" id="LEMKGNW"/>
<comment type="similarity">
    <text evidence="1">Belongs to the LOR family.</text>
</comment>
<evidence type="ECO:0000256" key="1">
    <source>
        <dbReference type="ARBA" id="ARBA00005437"/>
    </source>
</evidence>
<dbReference type="KEGG" id="psoj:PHYSODRAFT_555053"/>
<keyword evidence="4" id="KW-1185">Reference proteome</keyword>
<gene>
    <name evidence="3" type="ORF">PHYSODRAFT_555053</name>
</gene>
<dbReference type="GeneID" id="20663050"/>